<comment type="caution">
    <text evidence="9">The sequence shown here is derived from an EMBL/GenBank/DDBJ whole genome shotgun (WGS) entry which is preliminary data.</text>
</comment>
<evidence type="ECO:0000256" key="1">
    <source>
        <dbReference type="ARBA" id="ARBA00009535"/>
    </source>
</evidence>
<dbReference type="FunFam" id="1.25.40.10:FF:000082">
    <property type="entry name" value="Clathrin heavy chain"/>
    <property type="match status" value="1"/>
</dbReference>
<keyword evidence="2" id="KW-0677">Repeat</keyword>
<keyword evidence="5 6" id="KW-0968">Cytoplasmic vesicle</keyword>
<dbReference type="PANTHER" id="PTHR10292:SF1">
    <property type="entry name" value="CLATHRIN HEAVY CHAIN"/>
    <property type="match status" value="1"/>
</dbReference>
<dbReference type="FunCoup" id="A0A1Y1YXY1">
    <property type="interactions" value="616"/>
</dbReference>
<dbReference type="Pfam" id="PF09268">
    <property type="entry name" value="Clathrin-link"/>
    <property type="match status" value="1"/>
</dbReference>
<dbReference type="STRING" id="1314790.A0A1Y1YXY1"/>
<dbReference type="InterPro" id="IPR016341">
    <property type="entry name" value="Clathrin_heavy_chain"/>
</dbReference>
<feature type="repeat" description="CHCR" evidence="7">
    <location>
        <begin position="537"/>
        <end position="683"/>
    </location>
</feature>
<evidence type="ECO:0000256" key="3">
    <source>
        <dbReference type="ARBA" id="ARBA00023136"/>
    </source>
</evidence>
<dbReference type="GO" id="GO:0030132">
    <property type="term" value="C:clathrin coat of coated pit"/>
    <property type="evidence" value="ECO:0007669"/>
    <property type="project" value="InterPro"/>
</dbReference>
<dbReference type="EMBL" id="MCFE01000057">
    <property type="protein sequence ID" value="ORY02425.1"/>
    <property type="molecule type" value="Genomic_DNA"/>
</dbReference>
<evidence type="ECO:0000313" key="10">
    <source>
        <dbReference type="Proteomes" id="UP000193498"/>
    </source>
</evidence>
<evidence type="ECO:0000313" key="9">
    <source>
        <dbReference type="EMBL" id="ORY02425.1"/>
    </source>
</evidence>
<dbReference type="Pfam" id="PF00637">
    <property type="entry name" value="Clathrin"/>
    <property type="match status" value="7"/>
</dbReference>
<evidence type="ECO:0000256" key="4">
    <source>
        <dbReference type="ARBA" id="ARBA00023176"/>
    </source>
</evidence>
<dbReference type="GO" id="GO:0006886">
    <property type="term" value="P:intracellular protein transport"/>
    <property type="evidence" value="ECO:0007669"/>
    <property type="project" value="UniProtKB-UniRule"/>
</dbReference>
<dbReference type="FunFam" id="1.25.40.10:FF:000001">
    <property type="entry name" value="Clathrin heavy chain"/>
    <property type="match status" value="1"/>
</dbReference>
<protein>
    <recommendedName>
        <fullName evidence="6">Clathrin heavy chain</fullName>
    </recommendedName>
</protein>
<dbReference type="InterPro" id="IPR015348">
    <property type="entry name" value="Clathrin_H-chain_linker_core"/>
</dbReference>
<evidence type="ECO:0000259" key="8">
    <source>
        <dbReference type="Pfam" id="PF09268"/>
    </source>
</evidence>
<reference evidence="9 10" key="1">
    <citation type="submission" date="2016-07" db="EMBL/GenBank/DDBJ databases">
        <title>Pervasive Adenine N6-methylation of Active Genes in Fungi.</title>
        <authorList>
            <consortium name="DOE Joint Genome Institute"/>
            <person name="Mondo S.J."/>
            <person name="Dannebaum R.O."/>
            <person name="Kuo R.C."/>
            <person name="Labutti K."/>
            <person name="Haridas S."/>
            <person name="Kuo A."/>
            <person name="Salamov A."/>
            <person name="Ahrendt S.R."/>
            <person name="Lipzen A."/>
            <person name="Sullivan W."/>
            <person name="Andreopoulos W.B."/>
            <person name="Clum A."/>
            <person name="Lindquist E."/>
            <person name="Daum C."/>
            <person name="Ramamoorthy G.K."/>
            <person name="Gryganskyi A."/>
            <person name="Culley D."/>
            <person name="Magnuson J.K."/>
            <person name="James T.Y."/>
            <person name="O'Malley M.A."/>
            <person name="Stajich J.E."/>
            <person name="Spatafora J.W."/>
            <person name="Visel A."/>
            <person name="Grigoriev I.V."/>
        </authorList>
    </citation>
    <scope>NUCLEOTIDE SEQUENCE [LARGE SCALE GENOMIC DNA]</scope>
    <source>
        <strain evidence="9 10">CBS 931.73</strain>
    </source>
</reference>
<dbReference type="GO" id="GO:0032051">
    <property type="term" value="F:clathrin light chain binding"/>
    <property type="evidence" value="ECO:0007669"/>
    <property type="project" value="InterPro"/>
</dbReference>
<dbReference type="PIRSF" id="PIRSF002290">
    <property type="entry name" value="Clathrin_H_chain"/>
    <property type="match status" value="1"/>
</dbReference>
<feature type="repeat" description="CHCR" evidence="7">
    <location>
        <begin position="1128"/>
        <end position="1269"/>
    </location>
</feature>
<dbReference type="GO" id="GO:0006898">
    <property type="term" value="P:receptor-mediated endocytosis"/>
    <property type="evidence" value="ECO:0007669"/>
    <property type="project" value="TreeGrafter"/>
</dbReference>
<keyword evidence="3 6" id="KW-0472">Membrane</keyword>
<dbReference type="PROSITE" id="PS50236">
    <property type="entry name" value="CHCR"/>
    <property type="match status" value="7"/>
</dbReference>
<dbReference type="SUPFAM" id="SSF48371">
    <property type="entry name" value="ARM repeat"/>
    <property type="match status" value="6"/>
</dbReference>
<dbReference type="OrthoDB" id="2113814at2759"/>
<evidence type="ECO:0000256" key="5">
    <source>
        <dbReference type="ARBA" id="ARBA00023329"/>
    </source>
</evidence>
<dbReference type="InterPro" id="IPR016024">
    <property type="entry name" value="ARM-type_fold"/>
</dbReference>
<dbReference type="InterPro" id="IPR055358">
    <property type="entry name" value="CHCR"/>
</dbReference>
<dbReference type="Gene3D" id="2.130.10.110">
    <property type="entry name" value="Clathrin heavy-chain terminal domain"/>
    <property type="match status" value="1"/>
</dbReference>
<evidence type="ECO:0000256" key="6">
    <source>
        <dbReference type="PIRNR" id="PIRNR002290"/>
    </source>
</evidence>
<dbReference type="GO" id="GO:0071439">
    <property type="term" value="C:clathrin complex"/>
    <property type="evidence" value="ECO:0007669"/>
    <property type="project" value="InterPro"/>
</dbReference>
<evidence type="ECO:0000256" key="2">
    <source>
        <dbReference type="ARBA" id="ARBA00022737"/>
    </source>
</evidence>
<dbReference type="GO" id="GO:0005829">
    <property type="term" value="C:cytosol"/>
    <property type="evidence" value="ECO:0007669"/>
    <property type="project" value="GOC"/>
</dbReference>
<dbReference type="FunFam" id="1.25.40.730:FF:000002">
    <property type="entry name" value="Clathrin heavy chain"/>
    <property type="match status" value="1"/>
</dbReference>
<dbReference type="Pfam" id="PF01394">
    <property type="entry name" value="Clathrin_propel"/>
    <property type="match status" value="4"/>
</dbReference>
<organism evidence="9 10">
    <name type="scientific">Basidiobolus meristosporus CBS 931.73</name>
    <dbReference type="NCBI Taxonomy" id="1314790"/>
    <lineage>
        <taxon>Eukaryota</taxon>
        <taxon>Fungi</taxon>
        <taxon>Fungi incertae sedis</taxon>
        <taxon>Zoopagomycota</taxon>
        <taxon>Entomophthoromycotina</taxon>
        <taxon>Basidiobolomycetes</taxon>
        <taxon>Basidiobolales</taxon>
        <taxon>Basidiobolaceae</taxon>
        <taxon>Basidiobolus</taxon>
    </lineage>
</organism>
<dbReference type="GO" id="GO:0030479">
    <property type="term" value="C:actin cortical patch"/>
    <property type="evidence" value="ECO:0007669"/>
    <property type="project" value="TreeGrafter"/>
</dbReference>
<dbReference type="GO" id="GO:0006895">
    <property type="term" value="P:Golgi to endosome transport"/>
    <property type="evidence" value="ECO:0007669"/>
    <property type="project" value="TreeGrafter"/>
</dbReference>
<keyword evidence="4 6" id="KW-0168">Coated pit</keyword>
<dbReference type="Gene3D" id="1.25.40.10">
    <property type="entry name" value="Tetratricopeptide repeat domain"/>
    <property type="match status" value="4"/>
</dbReference>
<dbReference type="FunFam" id="1.25.40.10:FF:000002">
    <property type="entry name" value="Clathrin heavy chain"/>
    <property type="match status" value="1"/>
</dbReference>
<comment type="similarity">
    <text evidence="1 6">Belongs to the clathrin heavy chain family.</text>
</comment>
<dbReference type="SMART" id="SM00299">
    <property type="entry name" value="CLH"/>
    <property type="match status" value="7"/>
</dbReference>
<feature type="repeat" description="CHCR" evidence="7">
    <location>
        <begin position="833"/>
        <end position="972"/>
    </location>
</feature>
<dbReference type="InterPro" id="IPR016025">
    <property type="entry name" value="Clathrin_H-chain_N"/>
</dbReference>
<dbReference type="GO" id="GO:0005198">
    <property type="term" value="F:structural molecule activity"/>
    <property type="evidence" value="ECO:0007669"/>
    <property type="project" value="InterPro"/>
</dbReference>
<dbReference type="FunFam" id="2.130.10.110:FF:000003">
    <property type="entry name" value="Clathrin heavy chain"/>
    <property type="match status" value="1"/>
</dbReference>
<dbReference type="InterPro" id="IPR011990">
    <property type="entry name" value="TPR-like_helical_dom_sf"/>
</dbReference>
<feature type="repeat" description="CHCR" evidence="7">
    <location>
        <begin position="686"/>
        <end position="828"/>
    </location>
</feature>
<accession>A0A1Y1YXY1</accession>
<gene>
    <name evidence="9" type="ORF">K493DRAFT_208257</name>
</gene>
<keyword evidence="10" id="KW-1185">Reference proteome</keyword>
<dbReference type="InParanoid" id="A0A1Y1YXY1"/>
<sequence>MSEILPIRFQEHVQLQALGINAANIGFNTLTLESDRFICVREKVGEQNQVVIVDLTDVNNLIRRPITADSAIMNPTSKIIALKAGRQLQIFNLDTKSKVKSHVANEDVVFWTWISDTVIGLVTENSVYHWSIEGSSDPSKVFDRHSSLGGSQIISYRVNPEDNWMVLIGISAQQGRVVGAMQLYSKERAVSQPIEGHAAAFAEVQLQDAASPSKLFAFAVKTATAAKLHIVEIDHKDENPVFQKKAVDVFFPPEAVNDFPVAMQISHKYNIIYLVTKYGFIHLYDVESGTCVYMNRISGDTIFVTAEHEATSGIIGVNRKGQVLSVSIDEDNIIPYILNNLGNPDLALRLASRNNLPGADDMYVTRFNQLFLSGQYGDAAKVAATSPRGILRTSQTIEKFKQVYVAPGQLSPILQYFSILLEKGELNQYESLELARPVLQQGRKQLLEKWLKEDKLECSEELGDIVKQHDLTLALSVYLRANVPNKVVACFAETGQYNKIILYAKKVGYQPDYAMLLQHIMRLDPDKGAEFATLLYRDENGPLLDVERITDIFMQQNLVQQVTSFLLDALKDNLPEQGNLQTRLLEMNLMQAPQVADAILGNEMFTHYDRPAIATLCEKAGLYQRALEHYTEIQDIKRVIVHTHLLNAEWVVNYFGTLSVEQSLECLKEMLNQNIRQNLQICVQIASKYSEQLGPHNLISLFEDFNSFEGLFYYLGSVVNFSQDSDVHFKYIEAACRSGQLKEVERICRESNYYDPEKVKNFLKEAKLPDQLPLIIVCDRFDFVHDLILYLYHNSMYKFIEVYVQNVNSMRTPVVIGALLDVGCEESVIKDLLMSVTGSISIEELTEECESRDRLKLLLPYLEGKVNQGSQEPGVYNALAKIYIDSNHNPEQFLRENQFYDPLLIGKYCEKRDPYLAYISYEHGQCDLELVGITNENDMFKHQARYLVKRRDLDLWQYVLNAENPHKRDLVDQVVGTALSESQDPEEVSVTVKAFMAADLPNELIELLEKIILENSAFSDNKNLQNLLILTAVKADKTKVMDYITRLNNYDAPDIAEIAISNELYEEAFTIYKKYDVNTSAIGVLLDNIGSIDRGYEFAERCDQPEVWSKLAKAQLDVFRVKDAIDSYIRAQDPTNFLEVINVSSEADKYDDLVKFLQMARKHTREPLIESELLFAFAKTERLADLEELLSSPNIAKVQVIGDRCFDNGMYEAAKILYTNVSNWGRLATTLVHLGEYQASVDCARKANSTKVWREVHSACIEHKEFRLAQICGLNLIVHAEELNQIIRLYENQGFIDELMQLLEAGLGLERAHMGMFTELACIYAKYKPEVMMEHLKLFWSRINIPKVIRACEQAHMWPELVFLYVHYDEYDNAANTMMKRSADAWEHASFKDIIVKVTNLEIYYKALRFYLDEHPLLLNDLLGALTPRIDHTRVVQMFRKSDNLPLIRSYLVSVQETNNQAINEAYHELLIEEEDYEALRHSIEQHSNFDNIELAQKLEKHELLEFRRIAAHLYKANKKWKQSISLSKVDKLYRDTMETAYESKDTETSEDLLRYFVDIGKQECFAACLYLCYDLLRPDVVMELAWRAGWQDFAMPYYIQVVRELSTKVEILEKHDRERLEKDAAEKKQAMDAPMINPGGFGNSLMITAGPGGMMAPQGGMGMGTPQMGGYNMSNY</sequence>
<feature type="repeat" description="CHCR" evidence="7">
    <location>
        <begin position="1423"/>
        <end position="1566"/>
    </location>
</feature>
<dbReference type="FunFam" id="1.25.40.10:FF:000005">
    <property type="entry name" value="Clathrin heavy chain"/>
    <property type="match status" value="1"/>
</dbReference>
<dbReference type="PANTHER" id="PTHR10292">
    <property type="entry name" value="CLATHRIN HEAVY CHAIN RELATED"/>
    <property type="match status" value="1"/>
</dbReference>
<dbReference type="InterPro" id="IPR000547">
    <property type="entry name" value="Clathrin_H-chain/VPS_repeat"/>
</dbReference>
<dbReference type="GO" id="GO:0030130">
    <property type="term" value="C:clathrin coat of trans-Golgi network vesicle"/>
    <property type="evidence" value="ECO:0007669"/>
    <property type="project" value="InterPro"/>
</dbReference>
<feature type="repeat" description="CHCR" evidence="7">
    <location>
        <begin position="979"/>
        <end position="1124"/>
    </location>
</feature>
<dbReference type="Proteomes" id="UP000193498">
    <property type="component" value="Unassembled WGS sequence"/>
</dbReference>
<feature type="repeat" description="CHCR" evidence="7">
    <location>
        <begin position="1274"/>
        <end position="1420"/>
    </location>
</feature>
<name>A0A1Y1YXY1_9FUNG</name>
<dbReference type="InterPro" id="IPR022365">
    <property type="entry name" value="Clathrin_H-chain_propeller_rpt"/>
</dbReference>
<proteinExistence type="inferred from homology"/>
<evidence type="ECO:0000256" key="7">
    <source>
        <dbReference type="PROSITE-ProRule" id="PRU01006"/>
    </source>
</evidence>
<comment type="function">
    <text evidence="6">Clathrin is the major protein of the polyhedral coat of coated pits and vesicles.</text>
</comment>
<feature type="domain" description="Clathrin heavy chain linker core motif" evidence="8">
    <location>
        <begin position="330"/>
        <end position="353"/>
    </location>
</feature>
<comment type="subcellular location">
    <subcellularLocation>
        <location evidence="6">Cytoplasmic vesicle membrane</location>
        <topology evidence="6">Peripheral membrane protein</topology>
        <orientation evidence="6">Cytoplasmic side</orientation>
    </subcellularLocation>
    <subcellularLocation>
        <location evidence="6">Membrane</location>
        <location evidence="6">Coated pit</location>
        <topology evidence="6">Peripheral membrane protein</topology>
        <orientation evidence="6">Cytoplasmic side</orientation>
    </subcellularLocation>
</comment>
<dbReference type="Pfam" id="PF13838">
    <property type="entry name" value="Clathrin_H_link"/>
    <property type="match status" value="1"/>
</dbReference>
<dbReference type="Gene3D" id="1.25.40.730">
    <property type="match status" value="1"/>
</dbReference>
<dbReference type="SUPFAM" id="SSF50989">
    <property type="entry name" value="Clathrin heavy-chain terminal domain"/>
    <property type="match status" value="1"/>
</dbReference>